<organism evidence="4 5">
    <name type="scientific">Oceanitalea stevensii</name>
    <dbReference type="NCBI Taxonomy" id="2763072"/>
    <lineage>
        <taxon>Bacteria</taxon>
        <taxon>Bacillati</taxon>
        <taxon>Actinomycetota</taxon>
        <taxon>Actinomycetes</taxon>
        <taxon>Micrococcales</taxon>
        <taxon>Bogoriellaceae</taxon>
        <taxon>Georgenia</taxon>
    </lineage>
</organism>
<dbReference type="SUPFAM" id="SSF51735">
    <property type="entry name" value="NAD(P)-binding Rossmann-fold domains"/>
    <property type="match status" value="1"/>
</dbReference>
<dbReference type="Proteomes" id="UP000661894">
    <property type="component" value="Unassembled WGS sequence"/>
</dbReference>
<evidence type="ECO:0000313" key="5">
    <source>
        <dbReference type="Proteomes" id="UP000661894"/>
    </source>
</evidence>
<reference evidence="4 5" key="1">
    <citation type="submission" date="2020-08" db="EMBL/GenBank/DDBJ databases">
        <title>A Genomic Blueprint of the Chicken Gut Microbiome.</title>
        <authorList>
            <person name="Gilroy R."/>
            <person name="Ravi A."/>
            <person name="Getino M."/>
            <person name="Pursley I."/>
            <person name="Horton D.L."/>
            <person name="Alikhan N.-F."/>
            <person name="Baker D."/>
            <person name="Gharbi K."/>
            <person name="Hall N."/>
            <person name="Watson M."/>
            <person name="Adriaenssens E.M."/>
            <person name="Foster-Nyarko E."/>
            <person name="Jarju S."/>
            <person name="Secka A."/>
            <person name="Antonio M."/>
            <person name="Oren A."/>
            <person name="Chaudhuri R."/>
            <person name="La Ragione R.M."/>
            <person name="Hildebrand F."/>
            <person name="Pallen M.J."/>
        </authorList>
    </citation>
    <scope>NUCLEOTIDE SEQUENCE [LARGE SCALE GENOMIC DNA]</scope>
    <source>
        <strain evidence="4 5">Sa1BUA1</strain>
    </source>
</reference>
<gene>
    <name evidence="4" type="ORF">H9624_00225</name>
</gene>
<dbReference type="PANTHER" id="PTHR43333:SF1">
    <property type="entry name" value="D-ISOMER SPECIFIC 2-HYDROXYACID DEHYDROGENASE NAD-BINDING DOMAIN-CONTAINING PROTEIN"/>
    <property type="match status" value="1"/>
</dbReference>
<comment type="caution">
    <text evidence="4">The sequence shown here is derived from an EMBL/GenBank/DDBJ whole genome shotgun (WGS) entry which is preliminary data.</text>
</comment>
<dbReference type="Pfam" id="PF02826">
    <property type="entry name" value="2-Hacid_dh_C"/>
    <property type="match status" value="1"/>
</dbReference>
<dbReference type="EMBL" id="JACSPO010000001">
    <property type="protein sequence ID" value="MBD8060745.1"/>
    <property type="molecule type" value="Genomic_DNA"/>
</dbReference>
<protein>
    <submittedName>
        <fullName evidence="4">D-2-hydroxyacid dehydrogenase</fullName>
    </submittedName>
</protein>
<proteinExistence type="predicted"/>
<dbReference type="PROSITE" id="PS00671">
    <property type="entry name" value="D_2_HYDROXYACID_DH_3"/>
    <property type="match status" value="1"/>
</dbReference>
<evidence type="ECO:0000259" key="3">
    <source>
        <dbReference type="Pfam" id="PF02826"/>
    </source>
</evidence>
<evidence type="ECO:0000256" key="1">
    <source>
        <dbReference type="ARBA" id="ARBA00023002"/>
    </source>
</evidence>
<dbReference type="Gene3D" id="3.40.50.720">
    <property type="entry name" value="NAD(P)-binding Rossmann-like Domain"/>
    <property type="match status" value="2"/>
</dbReference>
<keyword evidence="1" id="KW-0560">Oxidoreductase</keyword>
<feature type="domain" description="D-isomer specific 2-hydroxyacid dehydrogenase NAD-binding" evidence="3">
    <location>
        <begin position="142"/>
        <end position="314"/>
    </location>
</feature>
<dbReference type="CDD" id="cd05300">
    <property type="entry name" value="2-Hacid_dh_1"/>
    <property type="match status" value="1"/>
</dbReference>
<dbReference type="PANTHER" id="PTHR43333">
    <property type="entry name" value="2-HACID_DH_C DOMAIN-CONTAINING PROTEIN"/>
    <property type="match status" value="1"/>
</dbReference>
<accession>A0ABR8YXG8</accession>
<dbReference type="InterPro" id="IPR036291">
    <property type="entry name" value="NAD(P)-bd_dom_sf"/>
</dbReference>
<evidence type="ECO:0000256" key="2">
    <source>
        <dbReference type="ARBA" id="ARBA00023027"/>
    </source>
</evidence>
<dbReference type="RefSeq" id="WP_251837922.1">
    <property type="nucleotide sequence ID" value="NZ_JACSPO010000001.1"/>
</dbReference>
<dbReference type="InterPro" id="IPR006140">
    <property type="entry name" value="D-isomer_DH_NAD-bd"/>
</dbReference>
<dbReference type="InterPro" id="IPR029753">
    <property type="entry name" value="D-isomer_DH_CS"/>
</dbReference>
<name>A0ABR8YXG8_9MICO</name>
<evidence type="ECO:0000313" key="4">
    <source>
        <dbReference type="EMBL" id="MBD8060745.1"/>
    </source>
</evidence>
<keyword evidence="5" id="KW-1185">Reference proteome</keyword>
<sequence>MPDHTLKVALGVTLDDASVELVLRREPRIELLRGPGLTPPWRWSGDWEGDPDWRRDPAQQRAFEALLDDADALFGIPDVSPEALARTVRSNPRLRWVHTTAAGGGGQVRAAGLTAEELERVTVTTSAGMHAETLAEWALLGVLAGAKDLRRLEADQASRTWGDGRRLMRHVSEMTVLVVGLGGIGRVVAQRFAALGATVWGTSRRREAVEHVDRVVPLDDLAAAAAQADAIVSALPGTDRTTGLLGAEVFGGLRPGTLFVNVGRGTVVDEDALVEALDAGRVGFAALDVTAVEPLPVDSPLWGHPSVLLSPHTAALSEQEPRRIAALFAENATRLLDGRPLRNVMDTREFY</sequence>
<keyword evidence="2" id="KW-0520">NAD</keyword>